<dbReference type="EMBL" id="CP002858">
    <property type="protein sequence ID" value="AEI15953.1"/>
    <property type="molecule type" value="Genomic_DNA"/>
</dbReference>
<evidence type="ECO:0000313" key="2">
    <source>
        <dbReference type="Proteomes" id="UP000006621"/>
    </source>
</evidence>
<protein>
    <submittedName>
        <fullName evidence="1">Uncharacterized protein</fullName>
    </submittedName>
</protein>
<organism evidence="1 2">
    <name type="scientific">Flexistipes sinusarabici (strain ATCC 49648 / DSM 4947 / MAS 10)</name>
    <dbReference type="NCBI Taxonomy" id="717231"/>
    <lineage>
        <taxon>Bacteria</taxon>
        <taxon>Pseudomonadati</taxon>
        <taxon>Deferribacterota</taxon>
        <taxon>Deferribacteres</taxon>
        <taxon>Deferribacterales</taxon>
        <taxon>Flexistipitaceae</taxon>
        <taxon>Flexistipes</taxon>
    </lineage>
</organism>
<accession>F8E6R3</accession>
<evidence type="ECO:0000313" key="1">
    <source>
        <dbReference type="EMBL" id="AEI15953.1"/>
    </source>
</evidence>
<keyword evidence="2" id="KW-1185">Reference proteome</keyword>
<gene>
    <name evidence="1" type="ordered locus">Flexsi_2341</name>
</gene>
<dbReference type="AlphaFoldDB" id="F8E6R3"/>
<sequence>MFHIFTSLTAVASRRLAAVVSSFGCEMRANYIEKYLHCEKWGDFRIIKSFAPVRNRGFSRANLFYNSLFKGLKLCFK</sequence>
<proteinExistence type="predicted"/>
<reference evidence="1 2" key="1">
    <citation type="journal article" date="2011" name="Stand. Genomic Sci.">
        <title>Genome sequence of the moderately thermophilic halophile Flexistipes sinusarabici strain (MAS10).</title>
        <authorList>
            <person name="Lapidus A."/>
            <person name="Chertkov O."/>
            <person name="Nolan M."/>
            <person name="Lucas S."/>
            <person name="Hammon N."/>
            <person name="Deshpande S."/>
            <person name="Cheng J.F."/>
            <person name="Tapia R."/>
            <person name="Han C."/>
            <person name="Goodwin L."/>
            <person name="Pitluck S."/>
            <person name="Liolios K."/>
            <person name="Pagani I."/>
            <person name="Ivanova N."/>
            <person name="Huntemann M."/>
            <person name="Mavromatis K."/>
            <person name="Mikhailova N."/>
            <person name="Pati A."/>
            <person name="Chen A."/>
            <person name="Palaniappan K."/>
            <person name="Land M."/>
            <person name="Hauser L."/>
            <person name="Brambilla E.M."/>
            <person name="Rohde M."/>
            <person name="Abt B."/>
            <person name="Spring S."/>
            <person name="Goker M."/>
            <person name="Bristow J."/>
            <person name="Eisen J.A."/>
            <person name="Markowitz V."/>
            <person name="Hugenholtz P."/>
            <person name="Kyrpides N.C."/>
            <person name="Klenk H.P."/>
            <person name="Woyke T."/>
        </authorList>
    </citation>
    <scope>NUCLEOTIDE SEQUENCE [LARGE SCALE GENOMIC DNA]</scope>
    <source>
        <strain evidence="2">DSM 4947 / MAS 10</strain>
    </source>
</reference>
<dbReference type="KEGG" id="fsi:Flexsi_2341"/>
<dbReference type="HOGENOM" id="CLU_2632866_0_0_0"/>
<name>F8E6R3_FLESM</name>
<dbReference type="Proteomes" id="UP000006621">
    <property type="component" value="Chromosome"/>
</dbReference>
<reference evidence="2" key="2">
    <citation type="submission" date="2011-06" db="EMBL/GenBank/DDBJ databases">
        <title>The complete genome of Flexistipes sinusarabici DSM 4947.</title>
        <authorList>
            <person name="Lucas S."/>
            <person name="Han J."/>
            <person name="Lapidus A."/>
            <person name="Bruce D."/>
            <person name="Goodwin L."/>
            <person name="Pitluck S."/>
            <person name="Peters L."/>
            <person name="Kyrpides N."/>
            <person name="Mavromatis K."/>
            <person name="Ivanova N."/>
            <person name="Mikhailova N."/>
            <person name="Chertkov O."/>
            <person name="Detter J.C."/>
            <person name="Tapia R."/>
            <person name="Han C."/>
            <person name="Land M."/>
            <person name="Hauser L."/>
            <person name="Markowitz V."/>
            <person name="Cheng J.-F."/>
            <person name="Hugenholtz P."/>
            <person name="Woyke T."/>
            <person name="Wu D."/>
            <person name="Spring S."/>
            <person name="Schroeder M."/>
            <person name="Brambilla E."/>
            <person name="Klenk H.-P."/>
            <person name="Eisen J.A."/>
        </authorList>
    </citation>
    <scope>NUCLEOTIDE SEQUENCE [LARGE SCALE GENOMIC DNA]</scope>
    <source>
        <strain evidence="2">DSM 4947 / MAS 10</strain>
    </source>
</reference>